<sequence>MLSFQAHAKQHYTWIFSCACSPDGQFVATSSDDGTAKVWGITNGNLVYTLRPPTEGAVDKVTFSSSGYLATISNRLFDVTVNLWEPLTYILANTFTMEKNRDKCKSNTRSALNNGIAIGSDKCISIWNIEDGSMIRTFGTNAEGLAFSSNYGILASHSDNGEVKLWNPDSGNSIGTLSCFDSRIISLTFSFDDTQLATASDNGAISIWDLKTKGIKAKPTQYYPIDFVTFSLDGGLIAAASKGGVVSIWDGDTGEHRASLTGQSENVLWLQFSYDGSMLASSCPSGVISVWNVQDGSLLRTLKGHKNWVRRVQFSMDNRKLASVSDDGT</sequence>
<keyword evidence="2" id="KW-0677">Repeat</keyword>
<feature type="repeat" description="WD" evidence="3">
    <location>
        <begin position="145"/>
        <end position="176"/>
    </location>
</feature>
<evidence type="ECO:0000256" key="1">
    <source>
        <dbReference type="ARBA" id="ARBA00022574"/>
    </source>
</evidence>
<dbReference type="HOGENOM" id="CLU_000288_57_33_1"/>
<reference evidence="4 5" key="1">
    <citation type="journal article" date="2011" name="Genome Biol.">
        <title>Comparative genome sequence analysis underscores mycoparasitism as the ancestral life style of Trichoderma.</title>
        <authorList>
            <person name="Kubicek C.P."/>
            <person name="Herrera-Estrella A."/>
            <person name="Seidl-Seiboth V."/>
            <person name="Martinez D.A."/>
            <person name="Druzhinina I.S."/>
            <person name="Thon M."/>
            <person name="Zeilinger S."/>
            <person name="Casas-Flores S."/>
            <person name="Horwitz B.A."/>
            <person name="Mukherjee P.K."/>
            <person name="Mukherjee M."/>
            <person name="Kredics L."/>
            <person name="Alcaraz L.D."/>
            <person name="Aerts A."/>
            <person name="Antal Z."/>
            <person name="Atanasova L."/>
            <person name="Cervantes-Badillo M.G."/>
            <person name="Challacombe J."/>
            <person name="Chertkov O."/>
            <person name="McCluskey K."/>
            <person name="Coulpier F."/>
            <person name="Deshpande N."/>
            <person name="von Doehren H."/>
            <person name="Ebbole D.J."/>
            <person name="Esquivel-Naranjo E.U."/>
            <person name="Fekete E."/>
            <person name="Flipphi M."/>
            <person name="Glaser F."/>
            <person name="Gomez-Rodriguez E.Y."/>
            <person name="Gruber S."/>
            <person name="Han C."/>
            <person name="Henrissat B."/>
            <person name="Hermosa R."/>
            <person name="Hernandez-Onate M."/>
            <person name="Karaffa L."/>
            <person name="Kosti I."/>
            <person name="Le Crom S."/>
            <person name="Lindquist E."/>
            <person name="Lucas S."/>
            <person name="Luebeck M."/>
            <person name="Luebeck P.S."/>
            <person name="Margeot A."/>
            <person name="Metz B."/>
            <person name="Misra M."/>
            <person name="Nevalainen H."/>
            <person name="Omann M."/>
            <person name="Packer N."/>
            <person name="Perrone G."/>
            <person name="Uresti-Rivera E.E."/>
            <person name="Salamov A."/>
            <person name="Schmoll M."/>
            <person name="Seiboth B."/>
            <person name="Shapiro H."/>
            <person name="Sukno S."/>
            <person name="Tamayo-Ramos J.A."/>
            <person name="Tisch D."/>
            <person name="Wiest A."/>
            <person name="Wilkinson H.H."/>
            <person name="Zhang M."/>
            <person name="Coutinho P.M."/>
            <person name="Kenerley C.M."/>
            <person name="Monte E."/>
            <person name="Baker S.E."/>
            <person name="Grigoriev I.V."/>
        </authorList>
    </citation>
    <scope>NUCLEOTIDE SEQUENCE [LARGE SCALE GENOMIC DNA]</scope>
    <source>
        <strain evidence="5">Gv29-8 / FGSC 10586</strain>
    </source>
</reference>
<dbReference type="PROSITE" id="PS00678">
    <property type="entry name" value="WD_REPEATS_1"/>
    <property type="match status" value="1"/>
</dbReference>
<gene>
    <name evidence="4" type="ORF">TRIVIDRAFT_154597</name>
</gene>
<dbReference type="RefSeq" id="XP_013954790.1">
    <property type="nucleotide sequence ID" value="XM_014099315.1"/>
</dbReference>
<dbReference type="InParanoid" id="G9MYH6"/>
<comment type="caution">
    <text evidence="4">The sequence shown here is derived from an EMBL/GenBank/DDBJ whole genome shotgun (WGS) entry which is preliminary data.</text>
</comment>
<dbReference type="PANTHER" id="PTHR19848:SF8">
    <property type="entry name" value="F-BOX AND WD REPEAT DOMAIN CONTAINING 7"/>
    <property type="match status" value="1"/>
</dbReference>
<keyword evidence="1 3" id="KW-0853">WD repeat</keyword>
<dbReference type="GeneID" id="25788282"/>
<evidence type="ECO:0000313" key="5">
    <source>
        <dbReference type="Proteomes" id="UP000007115"/>
    </source>
</evidence>
<dbReference type="SMART" id="SM00320">
    <property type="entry name" value="WD40"/>
    <property type="match status" value="7"/>
</dbReference>
<dbReference type="InterPro" id="IPR001680">
    <property type="entry name" value="WD40_rpt"/>
</dbReference>
<dbReference type="Proteomes" id="UP000007115">
    <property type="component" value="Unassembled WGS sequence"/>
</dbReference>
<feature type="repeat" description="WD" evidence="3">
    <location>
        <begin position="302"/>
        <end position="329"/>
    </location>
</feature>
<dbReference type="SUPFAM" id="SSF50978">
    <property type="entry name" value="WD40 repeat-like"/>
    <property type="match status" value="1"/>
</dbReference>
<protein>
    <submittedName>
        <fullName evidence="4">Uncharacterized protein</fullName>
    </submittedName>
</protein>
<organism evidence="4 5">
    <name type="scientific">Hypocrea virens (strain Gv29-8 / FGSC 10586)</name>
    <name type="common">Gliocladium virens</name>
    <name type="synonym">Trichoderma virens</name>
    <dbReference type="NCBI Taxonomy" id="413071"/>
    <lineage>
        <taxon>Eukaryota</taxon>
        <taxon>Fungi</taxon>
        <taxon>Dikarya</taxon>
        <taxon>Ascomycota</taxon>
        <taxon>Pezizomycotina</taxon>
        <taxon>Sordariomycetes</taxon>
        <taxon>Hypocreomycetidae</taxon>
        <taxon>Hypocreales</taxon>
        <taxon>Hypocreaceae</taxon>
        <taxon>Trichoderma</taxon>
    </lineage>
</organism>
<dbReference type="EMBL" id="ABDF02000079">
    <property type="protein sequence ID" value="EHK20596.1"/>
    <property type="molecule type" value="Genomic_DNA"/>
</dbReference>
<feature type="repeat" description="WD" evidence="3">
    <location>
        <begin position="8"/>
        <end position="49"/>
    </location>
</feature>
<dbReference type="OrthoDB" id="538223at2759"/>
<dbReference type="Gene3D" id="2.130.10.10">
    <property type="entry name" value="YVTN repeat-like/Quinoprotein amine dehydrogenase"/>
    <property type="match status" value="3"/>
</dbReference>
<dbReference type="STRING" id="413071.G9MYH6"/>
<dbReference type="InterPro" id="IPR015943">
    <property type="entry name" value="WD40/YVTN_repeat-like_dom_sf"/>
</dbReference>
<dbReference type="VEuPathDB" id="FungiDB:TRIVIDRAFT_154597"/>
<dbReference type="PROSITE" id="PS50082">
    <property type="entry name" value="WD_REPEATS_2"/>
    <property type="match status" value="5"/>
</dbReference>
<proteinExistence type="predicted"/>
<feature type="repeat" description="WD" evidence="3">
    <location>
        <begin position="177"/>
        <end position="212"/>
    </location>
</feature>
<keyword evidence="5" id="KW-1185">Reference proteome</keyword>
<name>G9MYH6_HYPVG</name>
<accession>G9MYH6</accession>
<feature type="non-terminal residue" evidence="4">
    <location>
        <position position="329"/>
    </location>
</feature>
<evidence type="ECO:0000313" key="4">
    <source>
        <dbReference type="EMBL" id="EHK20596.1"/>
    </source>
</evidence>
<dbReference type="eggNOG" id="KOG0266">
    <property type="taxonomic scope" value="Eukaryota"/>
</dbReference>
<dbReference type="Pfam" id="PF00400">
    <property type="entry name" value="WD40"/>
    <property type="match status" value="5"/>
</dbReference>
<dbReference type="AlphaFoldDB" id="G9MYH6"/>
<evidence type="ECO:0000256" key="2">
    <source>
        <dbReference type="ARBA" id="ARBA00022737"/>
    </source>
</evidence>
<dbReference type="PROSITE" id="PS50294">
    <property type="entry name" value="WD_REPEATS_REGION"/>
    <property type="match status" value="3"/>
</dbReference>
<feature type="repeat" description="WD" evidence="3">
    <location>
        <begin position="260"/>
        <end position="301"/>
    </location>
</feature>
<dbReference type="InterPro" id="IPR019775">
    <property type="entry name" value="WD40_repeat_CS"/>
</dbReference>
<dbReference type="InterPro" id="IPR036322">
    <property type="entry name" value="WD40_repeat_dom_sf"/>
</dbReference>
<dbReference type="PANTHER" id="PTHR19848">
    <property type="entry name" value="WD40 REPEAT PROTEIN"/>
    <property type="match status" value="1"/>
</dbReference>
<dbReference type="CDD" id="cd00200">
    <property type="entry name" value="WD40"/>
    <property type="match status" value="1"/>
</dbReference>
<evidence type="ECO:0000256" key="3">
    <source>
        <dbReference type="PROSITE-ProRule" id="PRU00221"/>
    </source>
</evidence>